<proteinExistence type="predicted"/>
<protein>
    <submittedName>
        <fullName evidence="1">Uncharacterized protein</fullName>
    </submittedName>
</protein>
<organism evidence="1 2">
    <name type="scientific">Magallana gigas</name>
    <name type="common">Pacific oyster</name>
    <name type="synonym">Crassostrea gigas</name>
    <dbReference type="NCBI Taxonomy" id="29159"/>
    <lineage>
        <taxon>Eukaryota</taxon>
        <taxon>Metazoa</taxon>
        <taxon>Spiralia</taxon>
        <taxon>Lophotrochozoa</taxon>
        <taxon>Mollusca</taxon>
        <taxon>Bivalvia</taxon>
        <taxon>Autobranchia</taxon>
        <taxon>Pteriomorphia</taxon>
        <taxon>Ostreida</taxon>
        <taxon>Ostreoidea</taxon>
        <taxon>Ostreidae</taxon>
        <taxon>Magallana</taxon>
    </lineage>
</organism>
<evidence type="ECO:0000313" key="1">
    <source>
        <dbReference type="EnsemblMetazoa" id="G31116.1:cds"/>
    </source>
</evidence>
<evidence type="ECO:0000313" key="2">
    <source>
        <dbReference type="Proteomes" id="UP000005408"/>
    </source>
</evidence>
<keyword evidence="2" id="KW-1185">Reference proteome</keyword>
<reference evidence="1" key="1">
    <citation type="submission" date="2022-08" db="UniProtKB">
        <authorList>
            <consortium name="EnsemblMetazoa"/>
        </authorList>
    </citation>
    <scope>IDENTIFICATION</scope>
    <source>
        <strain evidence="1">05x7-T-G4-1.051#20</strain>
    </source>
</reference>
<dbReference type="EnsemblMetazoa" id="G31116.1">
    <property type="protein sequence ID" value="G31116.1:cds"/>
    <property type="gene ID" value="G31116"/>
</dbReference>
<sequence>SFLYNGNEIEIVKEFKYLGVIFSRTGSFYSTRKYVVTRATRAMYAIIKKSRELNLSIDCQLDMFDKMVVPILLYGSELWGFENLCIIEKLHLKFCKLVLSLKTSTPIFMIYGELARYPLCVKVKIRMLNFWIRLLKGKESKLSYILYNFLHSLTQINNYNFKWVECLQNILHECGLSYVWLTHNVENEKWILNVVKQTLIDQFQQKWVSDCNASSKGLIYNLFTNNTFVPRNYINSGAYMNNITTLVRFRTSNHKLPIETGRWNNVPRNQRFCNLCKNNIGDEYHYIMICPELKEYRKAYLPSMYFRRPNAFKFFELFSCNKLAVINNLCKFINIINKRVNSPG</sequence>
<accession>A0A8W8M4D0</accession>
<name>A0A8W8M4D0_MAGGI</name>
<dbReference type="AlphaFoldDB" id="A0A8W8M4D0"/>
<dbReference type="Proteomes" id="UP000005408">
    <property type="component" value="Unassembled WGS sequence"/>
</dbReference>